<dbReference type="Gene3D" id="4.10.240.10">
    <property type="entry name" value="Zn(2)-C6 fungal-type DNA-binding domain"/>
    <property type="match status" value="2"/>
</dbReference>
<dbReference type="PROSITE" id="PS00463">
    <property type="entry name" value="ZN2_CY6_FUNGAL_1"/>
    <property type="match status" value="1"/>
</dbReference>
<dbReference type="OrthoDB" id="2017365at2759"/>
<name>A0A8K0WYQ5_9PEZI</name>
<evidence type="ECO:0000256" key="5">
    <source>
        <dbReference type="ARBA" id="ARBA00023242"/>
    </source>
</evidence>
<dbReference type="CDD" id="cd12148">
    <property type="entry name" value="fungal_TF_MHR"/>
    <property type="match status" value="1"/>
</dbReference>
<evidence type="ECO:0000256" key="1">
    <source>
        <dbReference type="ARBA" id="ARBA00004123"/>
    </source>
</evidence>
<dbReference type="EMBL" id="JAGPXD010000006">
    <property type="protein sequence ID" value="KAH7349653.1"/>
    <property type="molecule type" value="Genomic_DNA"/>
</dbReference>
<evidence type="ECO:0000313" key="8">
    <source>
        <dbReference type="EMBL" id="KAH7349653.1"/>
    </source>
</evidence>
<feature type="region of interest" description="Disordered" evidence="6">
    <location>
        <begin position="615"/>
        <end position="638"/>
    </location>
</feature>
<dbReference type="PANTHER" id="PTHR47338:SF7">
    <property type="entry name" value="ZN(II)2CYS6 TRANSCRIPTION FACTOR (EUROFUNG)"/>
    <property type="match status" value="1"/>
</dbReference>
<dbReference type="PANTHER" id="PTHR47338">
    <property type="entry name" value="ZN(II)2CYS6 TRANSCRIPTION FACTOR (EUROFUNG)-RELATED"/>
    <property type="match status" value="1"/>
</dbReference>
<evidence type="ECO:0000256" key="4">
    <source>
        <dbReference type="ARBA" id="ARBA00023163"/>
    </source>
</evidence>
<protein>
    <recommendedName>
        <fullName evidence="7">Zn(2)-C6 fungal-type domain-containing protein</fullName>
    </recommendedName>
</protein>
<evidence type="ECO:0000313" key="9">
    <source>
        <dbReference type="Proteomes" id="UP000813385"/>
    </source>
</evidence>
<dbReference type="SUPFAM" id="SSF57701">
    <property type="entry name" value="Zn2/Cys6 DNA-binding domain"/>
    <property type="match status" value="2"/>
</dbReference>
<keyword evidence="4" id="KW-0804">Transcription</keyword>
<sequence>MEPNLAMADYQDSSERPTPAAKARRGSEICFQCRNRKVRCDGTPGGCENCKRLHFECSLSEAASSAEGRRSLTQLERRRVRRACIACRDRKSKCTGSYPSCVRCLRLGIDCQYPSATRGGGVVTAASHSMAPRASGSGGGSGASRDGRNPQAGDATSPSMQRGSVAVGSTPSSAASPALSFTSEPNIDKSVIKQHIDAFFDFVHPIPCHGFLHRATLLQSWSKGTLNPCLLRAICGVTARFVFRGDIDRQHQARLWIHETEAQLLARVGEPRMSDVEAWMLVTLDHILSRRFGKMLVTMCLVARLAYILRLNHEEDRLPFLIQERRRRLMWSIYVMDTFYSSGRTEFTACPTDTIHLRLPCNEQSFAMDVPVVTEPLVPPTDQPPSRDMGLMAYCIRVIDIRDRTQRLSLTITNHRKPLPECLIAVESIERELRELRASLPPTYLFDHKNFFLRAYTPTRTPFLMLHAWWHQTHCDLYRFVIPGFREGLPAAEIAQLPGPFVAACRANCLSHALAVSRVLDMAKQAGVDIIADPCLAMCAFHSARIISRLGQPPLGDVPKQELVQRLAACAAALEEQAGMYPTTGILRGGIMDLIHDAQRTPRGSSPMRSIWEAEEAEADEPEGSTPSARAASEGREVYSKYSVTEEIRKLKFQEEDGEEETQEGGAEGEGQGLVHQSIEEQQAMGDMNHQQMSPFGMGRPGMDGQMPMQQQQQQQSHLTVPLNPFGQPPDPGMAYGSAGYDVAMTVGFDPRYQSGQPDMFMDSFWPITPGADWTMMNMENQM</sequence>
<dbReference type="Pfam" id="PF00172">
    <property type="entry name" value="Zn_clus"/>
    <property type="match status" value="2"/>
</dbReference>
<comment type="subcellular location">
    <subcellularLocation>
        <location evidence="1">Nucleus</location>
    </subcellularLocation>
</comment>
<feature type="compositionally biased region" description="Low complexity" evidence="6">
    <location>
        <begin position="163"/>
        <end position="181"/>
    </location>
</feature>
<keyword evidence="9" id="KW-1185">Reference proteome</keyword>
<dbReference type="InterPro" id="IPR050815">
    <property type="entry name" value="TF_fung"/>
</dbReference>
<gene>
    <name evidence="8" type="ORF">B0T11DRAFT_133522</name>
</gene>
<dbReference type="InterPro" id="IPR007219">
    <property type="entry name" value="XnlR_reg_dom"/>
</dbReference>
<dbReference type="GO" id="GO:0008270">
    <property type="term" value="F:zinc ion binding"/>
    <property type="evidence" value="ECO:0007669"/>
    <property type="project" value="InterPro"/>
</dbReference>
<dbReference type="Proteomes" id="UP000813385">
    <property type="component" value="Unassembled WGS sequence"/>
</dbReference>
<accession>A0A8K0WYQ5</accession>
<dbReference type="InterPro" id="IPR001138">
    <property type="entry name" value="Zn2Cys6_DnaBD"/>
</dbReference>
<feature type="domain" description="Zn(2)-C6 fungal-type" evidence="7">
    <location>
        <begin position="83"/>
        <end position="113"/>
    </location>
</feature>
<comment type="caution">
    <text evidence="8">The sequence shown here is derived from an EMBL/GenBank/DDBJ whole genome shotgun (WGS) entry which is preliminary data.</text>
</comment>
<feature type="region of interest" description="Disordered" evidence="6">
    <location>
        <begin position="650"/>
        <end position="672"/>
    </location>
</feature>
<dbReference type="Pfam" id="PF04082">
    <property type="entry name" value="Fungal_trans"/>
    <property type="match status" value="1"/>
</dbReference>
<dbReference type="SMART" id="SM00906">
    <property type="entry name" value="Fungal_trans"/>
    <property type="match status" value="1"/>
</dbReference>
<evidence type="ECO:0000259" key="7">
    <source>
        <dbReference type="PROSITE" id="PS50048"/>
    </source>
</evidence>
<dbReference type="AlphaFoldDB" id="A0A8K0WYQ5"/>
<organism evidence="8 9">
    <name type="scientific">Plectosphaerella cucumerina</name>
    <dbReference type="NCBI Taxonomy" id="40658"/>
    <lineage>
        <taxon>Eukaryota</taxon>
        <taxon>Fungi</taxon>
        <taxon>Dikarya</taxon>
        <taxon>Ascomycota</taxon>
        <taxon>Pezizomycotina</taxon>
        <taxon>Sordariomycetes</taxon>
        <taxon>Hypocreomycetidae</taxon>
        <taxon>Glomerellales</taxon>
        <taxon>Plectosphaerellaceae</taxon>
        <taxon>Plectosphaerella</taxon>
    </lineage>
</organism>
<dbReference type="GO" id="GO:0005634">
    <property type="term" value="C:nucleus"/>
    <property type="evidence" value="ECO:0007669"/>
    <property type="project" value="UniProtKB-SubCell"/>
</dbReference>
<evidence type="ECO:0000256" key="2">
    <source>
        <dbReference type="ARBA" id="ARBA00022723"/>
    </source>
</evidence>
<evidence type="ECO:0000256" key="6">
    <source>
        <dbReference type="SAM" id="MobiDB-lite"/>
    </source>
</evidence>
<dbReference type="InterPro" id="IPR036864">
    <property type="entry name" value="Zn2-C6_fun-type_DNA-bd_sf"/>
</dbReference>
<keyword evidence="5" id="KW-0539">Nucleus</keyword>
<feature type="region of interest" description="Disordered" evidence="6">
    <location>
        <begin position="1"/>
        <end position="21"/>
    </location>
</feature>
<evidence type="ECO:0000256" key="3">
    <source>
        <dbReference type="ARBA" id="ARBA00023015"/>
    </source>
</evidence>
<feature type="region of interest" description="Disordered" evidence="6">
    <location>
        <begin position="130"/>
        <end position="181"/>
    </location>
</feature>
<keyword evidence="2" id="KW-0479">Metal-binding</keyword>
<dbReference type="GO" id="GO:0000981">
    <property type="term" value="F:DNA-binding transcription factor activity, RNA polymerase II-specific"/>
    <property type="evidence" value="ECO:0007669"/>
    <property type="project" value="InterPro"/>
</dbReference>
<dbReference type="PROSITE" id="PS50048">
    <property type="entry name" value="ZN2_CY6_FUNGAL_2"/>
    <property type="match status" value="2"/>
</dbReference>
<dbReference type="SMART" id="SM00066">
    <property type="entry name" value="GAL4"/>
    <property type="match status" value="2"/>
</dbReference>
<reference evidence="8" key="1">
    <citation type="journal article" date="2021" name="Nat. Commun.">
        <title>Genetic determinants of endophytism in the Arabidopsis root mycobiome.</title>
        <authorList>
            <person name="Mesny F."/>
            <person name="Miyauchi S."/>
            <person name="Thiergart T."/>
            <person name="Pickel B."/>
            <person name="Atanasova L."/>
            <person name="Karlsson M."/>
            <person name="Huettel B."/>
            <person name="Barry K.W."/>
            <person name="Haridas S."/>
            <person name="Chen C."/>
            <person name="Bauer D."/>
            <person name="Andreopoulos W."/>
            <person name="Pangilinan J."/>
            <person name="LaButti K."/>
            <person name="Riley R."/>
            <person name="Lipzen A."/>
            <person name="Clum A."/>
            <person name="Drula E."/>
            <person name="Henrissat B."/>
            <person name="Kohler A."/>
            <person name="Grigoriev I.V."/>
            <person name="Martin F.M."/>
            <person name="Hacquard S."/>
        </authorList>
    </citation>
    <scope>NUCLEOTIDE SEQUENCE</scope>
    <source>
        <strain evidence="8">MPI-CAGE-AT-0016</strain>
    </source>
</reference>
<feature type="domain" description="Zn(2)-C6 fungal-type" evidence="7">
    <location>
        <begin position="29"/>
        <end position="59"/>
    </location>
</feature>
<dbReference type="CDD" id="cd00067">
    <property type="entry name" value="GAL4"/>
    <property type="match status" value="2"/>
</dbReference>
<proteinExistence type="predicted"/>
<dbReference type="GO" id="GO:0003677">
    <property type="term" value="F:DNA binding"/>
    <property type="evidence" value="ECO:0007669"/>
    <property type="project" value="InterPro"/>
</dbReference>
<keyword evidence="3" id="KW-0805">Transcription regulation</keyword>
<dbReference type="GO" id="GO:0006351">
    <property type="term" value="P:DNA-templated transcription"/>
    <property type="evidence" value="ECO:0007669"/>
    <property type="project" value="InterPro"/>
</dbReference>